<dbReference type="HAMAP" id="MF_02003">
    <property type="entry name" value="Ile_tRNA_synth_type2"/>
    <property type="match status" value="1"/>
</dbReference>
<dbReference type="OrthoDB" id="9810365at2"/>
<keyword evidence="9 15" id="KW-0862">Zinc</keyword>
<proteinExistence type="inferred from homology"/>
<evidence type="ECO:0000256" key="1">
    <source>
        <dbReference type="ARBA" id="ARBA00001947"/>
    </source>
</evidence>
<dbReference type="Pfam" id="PF08264">
    <property type="entry name" value="Anticodon_1"/>
    <property type="match status" value="1"/>
</dbReference>
<dbReference type="InterPro" id="IPR033709">
    <property type="entry name" value="Anticodon_Ile_ABEc"/>
</dbReference>
<dbReference type="PANTHER" id="PTHR42780:SF1">
    <property type="entry name" value="ISOLEUCINE--TRNA LIGASE, CYTOPLASMIC"/>
    <property type="match status" value="1"/>
</dbReference>
<accession>A0A1H4L3T5</accession>
<feature type="region of interest" description="Disordered" evidence="16">
    <location>
        <begin position="1"/>
        <end position="22"/>
    </location>
</feature>
<dbReference type="Gene3D" id="1.10.730.10">
    <property type="entry name" value="Isoleucyl-tRNA Synthetase, Domain 1"/>
    <property type="match status" value="1"/>
</dbReference>
<evidence type="ECO:0000313" key="20">
    <source>
        <dbReference type="Proteomes" id="UP000183750"/>
    </source>
</evidence>
<dbReference type="PANTHER" id="PTHR42780">
    <property type="entry name" value="SOLEUCYL-TRNA SYNTHETASE"/>
    <property type="match status" value="1"/>
</dbReference>
<dbReference type="SUPFAM" id="SSF47323">
    <property type="entry name" value="Anticodon-binding domain of a subclass of class I aminoacyl-tRNA synthetases"/>
    <property type="match status" value="1"/>
</dbReference>
<evidence type="ECO:0000256" key="16">
    <source>
        <dbReference type="SAM" id="MobiDB-lite"/>
    </source>
</evidence>
<feature type="binding site" evidence="15">
    <location>
        <position position="661"/>
    </location>
    <ligand>
        <name>ATP</name>
        <dbReference type="ChEBI" id="CHEBI:30616"/>
    </ligand>
</feature>
<protein>
    <recommendedName>
        <fullName evidence="15">Isoleucine--tRNA ligase</fullName>
        <ecNumber evidence="15">6.1.1.5</ecNumber>
    </recommendedName>
    <alternativeName>
        <fullName evidence="15">Isoleucyl-tRNA synthetase</fullName>
        <shortName evidence="15">IleRS</shortName>
    </alternativeName>
</protein>
<comment type="subcellular location">
    <subcellularLocation>
        <location evidence="2 15">Cytoplasm</location>
    </subcellularLocation>
</comment>
<dbReference type="AlphaFoldDB" id="A0A1H4L3T5"/>
<keyword evidence="8 15" id="KW-0547">Nucleotide-binding</keyword>
<dbReference type="InterPro" id="IPR002301">
    <property type="entry name" value="Ile-tRNA-ligase"/>
</dbReference>
<evidence type="ECO:0000256" key="13">
    <source>
        <dbReference type="ARBA" id="ARBA00025217"/>
    </source>
</evidence>
<comment type="subunit">
    <text evidence="4 15">Monomer.</text>
</comment>
<organism evidence="19 20">
    <name type="scientific">Microbacterium hydrocarbonoxydans</name>
    <dbReference type="NCBI Taxonomy" id="273678"/>
    <lineage>
        <taxon>Bacteria</taxon>
        <taxon>Bacillati</taxon>
        <taxon>Actinomycetota</taxon>
        <taxon>Actinomycetes</taxon>
        <taxon>Micrococcales</taxon>
        <taxon>Microbacteriaceae</taxon>
        <taxon>Microbacterium</taxon>
    </lineage>
</organism>
<dbReference type="Gene3D" id="3.40.50.620">
    <property type="entry name" value="HUPs"/>
    <property type="match status" value="2"/>
</dbReference>
<dbReference type="NCBIfam" id="TIGR00392">
    <property type="entry name" value="ileS"/>
    <property type="match status" value="1"/>
</dbReference>
<dbReference type="PRINTS" id="PR00984">
    <property type="entry name" value="TRNASYNTHILE"/>
</dbReference>
<evidence type="ECO:0000256" key="10">
    <source>
        <dbReference type="ARBA" id="ARBA00022840"/>
    </source>
</evidence>
<evidence type="ECO:0000256" key="2">
    <source>
        <dbReference type="ARBA" id="ARBA00004496"/>
    </source>
</evidence>
<dbReference type="EMBL" id="FNSQ01000005">
    <property type="protein sequence ID" value="SEB65146.1"/>
    <property type="molecule type" value="Genomic_DNA"/>
</dbReference>
<comment type="cofactor">
    <cofactor evidence="1 15">
        <name>Zn(2+)</name>
        <dbReference type="ChEBI" id="CHEBI:29105"/>
    </cofactor>
</comment>
<dbReference type="InterPro" id="IPR013155">
    <property type="entry name" value="M/V/L/I-tRNA-synth_anticd-bd"/>
</dbReference>
<keyword evidence="7 15" id="KW-0479">Metal-binding</keyword>
<evidence type="ECO:0000259" key="18">
    <source>
        <dbReference type="Pfam" id="PF08264"/>
    </source>
</evidence>
<evidence type="ECO:0000256" key="11">
    <source>
        <dbReference type="ARBA" id="ARBA00022917"/>
    </source>
</evidence>
<dbReference type="InterPro" id="IPR001412">
    <property type="entry name" value="aa-tRNA-synth_I_CS"/>
</dbReference>
<keyword evidence="12 15" id="KW-0030">Aminoacyl-tRNA synthetase</keyword>
<feature type="domain" description="Aminoacyl-tRNA synthetase class Ia" evidence="17">
    <location>
        <begin position="31"/>
        <end position="693"/>
    </location>
</feature>
<dbReference type="InterPro" id="IPR014729">
    <property type="entry name" value="Rossmann-like_a/b/a_fold"/>
</dbReference>
<dbReference type="GO" id="GO:0004822">
    <property type="term" value="F:isoleucine-tRNA ligase activity"/>
    <property type="evidence" value="ECO:0007669"/>
    <property type="project" value="UniProtKB-UniRule"/>
</dbReference>
<dbReference type="FunFam" id="3.40.50.620:FF:000075">
    <property type="entry name" value="Isoleucine--tRNA ligase"/>
    <property type="match status" value="1"/>
</dbReference>
<feature type="short sequence motif" description="'KMSKS' region" evidence="15">
    <location>
        <begin position="658"/>
        <end position="662"/>
    </location>
</feature>
<dbReference type="InterPro" id="IPR009008">
    <property type="entry name" value="Val/Leu/Ile-tRNA-synth_edit"/>
</dbReference>
<comment type="catalytic activity">
    <reaction evidence="14 15">
        <text>tRNA(Ile) + L-isoleucine + ATP = L-isoleucyl-tRNA(Ile) + AMP + diphosphate</text>
        <dbReference type="Rhea" id="RHEA:11060"/>
        <dbReference type="Rhea" id="RHEA-COMP:9666"/>
        <dbReference type="Rhea" id="RHEA-COMP:9695"/>
        <dbReference type="ChEBI" id="CHEBI:30616"/>
        <dbReference type="ChEBI" id="CHEBI:33019"/>
        <dbReference type="ChEBI" id="CHEBI:58045"/>
        <dbReference type="ChEBI" id="CHEBI:78442"/>
        <dbReference type="ChEBI" id="CHEBI:78528"/>
        <dbReference type="ChEBI" id="CHEBI:456215"/>
        <dbReference type="EC" id="6.1.1.5"/>
    </reaction>
</comment>
<dbReference type="Pfam" id="PF19302">
    <property type="entry name" value="DUF5915"/>
    <property type="match status" value="1"/>
</dbReference>
<dbReference type="GO" id="GO:0008270">
    <property type="term" value="F:zinc ion binding"/>
    <property type="evidence" value="ECO:0007669"/>
    <property type="project" value="UniProtKB-UniRule"/>
</dbReference>
<dbReference type="GO" id="GO:0005524">
    <property type="term" value="F:ATP binding"/>
    <property type="evidence" value="ECO:0007669"/>
    <property type="project" value="UniProtKB-UniRule"/>
</dbReference>
<evidence type="ECO:0000256" key="3">
    <source>
        <dbReference type="ARBA" id="ARBA00007078"/>
    </source>
</evidence>
<gene>
    <name evidence="15" type="primary">ileS</name>
    <name evidence="19" type="ORF">SAMN04489807_1646</name>
</gene>
<dbReference type="Pfam" id="PF00133">
    <property type="entry name" value="tRNA-synt_1"/>
    <property type="match status" value="1"/>
</dbReference>
<evidence type="ECO:0000256" key="7">
    <source>
        <dbReference type="ARBA" id="ARBA00022723"/>
    </source>
</evidence>
<dbReference type="InterPro" id="IPR002300">
    <property type="entry name" value="aa-tRNA-synth_Ia"/>
</dbReference>
<evidence type="ECO:0000259" key="17">
    <source>
        <dbReference type="Pfam" id="PF00133"/>
    </source>
</evidence>
<comment type="domain">
    <text evidence="15">IleRS has two distinct active sites: one for aminoacylation and one for editing. The misactivated valine is translocated from the active site to the editing site, which sterically excludes the correctly activated isoleucine. The single editing site contains two valyl binding pockets, one specific for each substrate (Val-AMP or Val-tRNA(Ile)).</text>
</comment>
<keyword evidence="10 15" id="KW-0067">ATP-binding</keyword>
<dbReference type="Proteomes" id="UP000183750">
    <property type="component" value="Unassembled WGS sequence"/>
</dbReference>
<dbReference type="GO" id="GO:0006428">
    <property type="term" value="P:isoleucyl-tRNA aminoacylation"/>
    <property type="evidence" value="ECO:0007669"/>
    <property type="project" value="UniProtKB-UniRule"/>
</dbReference>
<evidence type="ECO:0000313" key="19">
    <source>
        <dbReference type="EMBL" id="SEB65146.1"/>
    </source>
</evidence>
<dbReference type="EC" id="6.1.1.5" evidence="15"/>
<dbReference type="PROSITE" id="PS00178">
    <property type="entry name" value="AA_TRNA_LIGASE_I"/>
    <property type="match status" value="1"/>
</dbReference>
<keyword evidence="11 15" id="KW-0648">Protein biosynthesis</keyword>
<dbReference type="SUPFAM" id="SSF50677">
    <property type="entry name" value="ValRS/IleRS/LeuRS editing domain"/>
    <property type="match status" value="1"/>
</dbReference>
<evidence type="ECO:0000256" key="12">
    <source>
        <dbReference type="ARBA" id="ARBA00023146"/>
    </source>
</evidence>
<dbReference type="CDD" id="cd07961">
    <property type="entry name" value="Anticodon_Ia_Ile_ABEc"/>
    <property type="match status" value="1"/>
</dbReference>
<dbReference type="GO" id="GO:0000049">
    <property type="term" value="F:tRNA binding"/>
    <property type="evidence" value="ECO:0007669"/>
    <property type="project" value="InterPro"/>
</dbReference>
<evidence type="ECO:0000256" key="14">
    <source>
        <dbReference type="ARBA" id="ARBA00048359"/>
    </source>
</evidence>
<dbReference type="InterPro" id="IPR023586">
    <property type="entry name" value="Ile-tRNA-ligase_type2"/>
</dbReference>
<keyword evidence="6 15" id="KW-0436">Ligase</keyword>
<dbReference type="Gene3D" id="3.90.740.10">
    <property type="entry name" value="Valyl/Leucyl/Isoleucyl-tRNA synthetase, editing domain"/>
    <property type="match status" value="1"/>
</dbReference>
<evidence type="ECO:0000256" key="6">
    <source>
        <dbReference type="ARBA" id="ARBA00022598"/>
    </source>
</evidence>
<reference evidence="20" key="1">
    <citation type="submission" date="2016-10" db="EMBL/GenBank/DDBJ databases">
        <authorList>
            <person name="Varghese N."/>
            <person name="Submissions S."/>
        </authorList>
    </citation>
    <scope>NUCLEOTIDE SEQUENCE [LARGE SCALE GENOMIC DNA]</scope>
    <source>
        <strain evidence="20">DSM 16089</strain>
    </source>
</reference>
<dbReference type="CDD" id="cd00818">
    <property type="entry name" value="IleRS_core"/>
    <property type="match status" value="1"/>
</dbReference>
<evidence type="ECO:0000256" key="5">
    <source>
        <dbReference type="ARBA" id="ARBA00022490"/>
    </source>
</evidence>
<evidence type="ECO:0000256" key="4">
    <source>
        <dbReference type="ARBA" id="ARBA00011245"/>
    </source>
</evidence>
<feature type="domain" description="Methionyl/Valyl/Leucyl/Isoleucyl-tRNA synthetase anticodon-binding" evidence="18">
    <location>
        <begin position="746"/>
        <end position="885"/>
    </location>
</feature>
<dbReference type="RefSeq" id="WP_060926438.1">
    <property type="nucleotide sequence ID" value="NZ_FNSQ01000005.1"/>
</dbReference>
<keyword evidence="5 15" id="KW-0963">Cytoplasm</keyword>
<sequence>MTYPRSSFGPAADQAASVAPSPRFPEIEREVLDFWETDQTFRASIEQREGDDEWVFYDGPPFANGLPHYGHLLTGYAKDVFPRFQTMIGKKVDRVFGWDTHGLPAELEAMKQLGITEKSQIEEMGIDVFNAKAKDSVLKYTHEWQDYVTRQARWVDFERGYKTLDLGYMESVLWAFKTLFDKGLAYEGYRVLPYCWRDETPLSAHELRMDDDVYQNRQDPSVTVTFPLTGAKAESLGLTGVRALAWTTTPWTLPTNLALAVGPDIEYVVLPAGPEGAADVHQVPGTTDAAVEASAHRYLLARELLGGYAKDLGYESLDDALAAVDATVRGAELADVTYDRLFDYYADEDTYGTENAWRILVDDYVTVSDGTGIVHQAPAYGEDDQRVAGAAGIPTILSLDDGGRFLPNVTDVAGQLWMDANTPLIRLLRAEGRLLREQSYVHSYPHCWRCRNPLIYKAVSSWFIRVTDIKDDLLANNEQITWVPENVKHGQFGKWLEGARDWSISRNRYWGSPIPIWKSDDPEYPRVDAYGSLEELERDFGTLPRNPEGEIDLHRPYIDDLTRPNPDDPTGRSTMRRIEDVFDVWFDSGSMPYAQVHYPFENQEWFDTHAPADFIVEYIGQTRGWFYVMHVLSTALFDRPAFTGVSCHGIVLGSDGYKMSKSLRNYPDVSEVLDRDGSDAMRWFLMSSSVLRGGNLAVTEEGIRAGVREFLLPLWSSWYFFATYANAAKAGGYEATWRTDSTDVLDRYILARLGDLVREVREDLEGLDSTTASARLRDFAELLTNWYIRRSRDRFWEGSSTEAFDTLYTVLETLTRVAAPLVPLISERIWQGLTGGRSVHLQDWPDESAFPAADDIRDAMDAVRELSSVGNALRKKQKLRVRLPLARLTVVSPNAAGLGQFEEILREELNVKSVELVQAGETTAADYGIDHRLSVNARAAGPRLGRDVQKAIQAARSGDWSEVDGVVTAGGIPLEPSEYDLVLETTGRPEGEALAIVPSGGFVLLDTQTTPELEAEGLARDAIRVVQEARKNADLDVSDRIVLALNVSPADAEALQTHAELIAGETLAVAFAVQATEEMGTLVQDVTSPGDGVFRTGATALGADKRPIIVTIDTTSTEVRA</sequence>
<comment type="function">
    <text evidence="13 15">Catalyzes the attachment of isoleucine to tRNA(Ile). As IleRS can inadvertently accommodate and process structurally similar amino acids such as valine, to avoid such errors it has two additional distinct tRNA(Ile)-dependent editing activities. One activity is designated as 'pretransfer' editing and involves the hydrolysis of activated Val-AMP. The other activity is designated 'posttransfer' editing and involves deacylation of mischarged Val-tRNA(Ile).</text>
</comment>
<dbReference type="InterPro" id="IPR009080">
    <property type="entry name" value="tRNAsynth_Ia_anticodon-bd"/>
</dbReference>
<dbReference type="SUPFAM" id="SSF52374">
    <property type="entry name" value="Nucleotidylyl transferase"/>
    <property type="match status" value="1"/>
</dbReference>
<dbReference type="GO" id="GO:0002161">
    <property type="term" value="F:aminoacyl-tRNA deacylase activity"/>
    <property type="evidence" value="ECO:0007669"/>
    <property type="project" value="InterPro"/>
</dbReference>
<evidence type="ECO:0000256" key="9">
    <source>
        <dbReference type="ARBA" id="ARBA00022833"/>
    </source>
</evidence>
<dbReference type="GO" id="GO:0005737">
    <property type="term" value="C:cytoplasm"/>
    <property type="evidence" value="ECO:0007669"/>
    <property type="project" value="UniProtKB-SubCell"/>
</dbReference>
<dbReference type="FunFam" id="3.40.50.620:FF:000063">
    <property type="entry name" value="Isoleucine--tRNA ligase"/>
    <property type="match status" value="1"/>
</dbReference>
<name>A0A1H4L3T5_9MICO</name>
<evidence type="ECO:0000256" key="15">
    <source>
        <dbReference type="HAMAP-Rule" id="MF_02003"/>
    </source>
</evidence>
<feature type="short sequence motif" description="'HIGH' region" evidence="15">
    <location>
        <begin position="61"/>
        <end position="71"/>
    </location>
</feature>
<evidence type="ECO:0000256" key="8">
    <source>
        <dbReference type="ARBA" id="ARBA00022741"/>
    </source>
</evidence>
<keyword evidence="20" id="KW-1185">Reference proteome</keyword>
<comment type="similarity">
    <text evidence="3 15">Belongs to the class-I aminoacyl-tRNA synthetase family. IleS type 2 subfamily.</text>
</comment>